<feature type="non-terminal residue" evidence="3">
    <location>
        <position position="1"/>
    </location>
</feature>
<gene>
    <name evidence="3" type="ORF">BOX15_Mlig014740g1</name>
</gene>
<dbReference type="OrthoDB" id="2121607at2759"/>
<organism evidence="3 4">
    <name type="scientific">Macrostomum lignano</name>
    <dbReference type="NCBI Taxonomy" id="282301"/>
    <lineage>
        <taxon>Eukaryota</taxon>
        <taxon>Metazoa</taxon>
        <taxon>Spiralia</taxon>
        <taxon>Lophotrochozoa</taxon>
        <taxon>Platyhelminthes</taxon>
        <taxon>Rhabditophora</taxon>
        <taxon>Macrostomorpha</taxon>
        <taxon>Macrostomida</taxon>
        <taxon>Macrostomidae</taxon>
        <taxon>Macrostomum</taxon>
    </lineage>
</organism>
<keyword evidence="4" id="KW-1185">Reference proteome</keyword>
<feature type="region of interest" description="Disordered" evidence="2">
    <location>
        <begin position="248"/>
        <end position="275"/>
    </location>
</feature>
<sequence length="562" mass="60078">TSTEMLPSPLEADTPNKGSPDCLSRQELEENLQHKRAVCSRLQRQLADLNGRCCSLEQENHELNGGLKIARQMESHYASELDELERARKALAAELKQANAAAAAAAAASAGSSPQTPAESASVTGKETVAASSSTSASATTQVTAANPTSATAATDSTVSLLRSQLAEVKEALAAARDAEEEALRDRYEQELTYKSELRKLAVRLADAEEAADAARAESSLLRDRLAEREAEAEALVLAVDEQRLRAAAAGRPGGAPNSEANDGDALSTDAEAGDARQLAERGNSLFAELEDRRVKAELRVVELQQGVAQLRDRLAKKDAEAAEMRCLFAARMRERARPAYNAQYVADLEQEAAWSRQQIEALQRKVQLLEVSQNANKLQSASVLRTFERTCGFNSAAAPAASSASSLLQASAAAQGRGVTLEARLAECQEALRSRELECCSLRNTKLEYSRQTAQLRAQLEASEQRVAELELQLIRQRHDEAEFSATLDATCTALGDTQLATAAASTASAASTSTVSVATATASTASSATAAEAAKQRLKSEINYPPQMLKMMQKKSNKNA</sequence>
<protein>
    <submittedName>
        <fullName evidence="3">Uncharacterized protein</fullName>
    </submittedName>
</protein>
<feature type="coiled-coil region" evidence="1">
    <location>
        <begin position="159"/>
        <end position="232"/>
    </location>
</feature>
<keyword evidence="1" id="KW-0175">Coiled coil</keyword>
<feature type="region of interest" description="Disordered" evidence="2">
    <location>
        <begin position="1"/>
        <end position="23"/>
    </location>
</feature>
<accession>A0A267FPT7</accession>
<feature type="coiled-coil region" evidence="1">
    <location>
        <begin position="25"/>
        <end position="108"/>
    </location>
</feature>
<name>A0A267FPT7_9PLAT</name>
<dbReference type="EMBL" id="NIVC01000860">
    <property type="protein sequence ID" value="PAA75830.1"/>
    <property type="molecule type" value="Genomic_DNA"/>
</dbReference>
<comment type="caution">
    <text evidence="3">The sequence shown here is derived from an EMBL/GenBank/DDBJ whole genome shotgun (WGS) entry which is preliminary data.</text>
</comment>
<dbReference type="Proteomes" id="UP000215902">
    <property type="component" value="Unassembled WGS sequence"/>
</dbReference>
<feature type="coiled-coil region" evidence="1">
    <location>
        <begin position="287"/>
        <end position="366"/>
    </location>
</feature>
<reference evidence="3 4" key="1">
    <citation type="submission" date="2017-06" db="EMBL/GenBank/DDBJ databases">
        <title>A platform for efficient transgenesis in Macrostomum lignano, a flatworm model organism for stem cell research.</title>
        <authorList>
            <person name="Berezikov E."/>
        </authorList>
    </citation>
    <scope>NUCLEOTIDE SEQUENCE [LARGE SCALE GENOMIC DNA]</scope>
    <source>
        <strain evidence="3">DV1</strain>
        <tissue evidence="3">Whole organism</tissue>
    </source>
</reference>
<proteinExistence type="predicted"/>
<feature type="coiled-coil region" evidence="1">
    <location>
        <begin position="447"/>
        <end position="481"/>
    </location>
</feature>
<feature type="compositionally biased region" description="Low complexity" evidence="2">
    <location>
        <begin position="248"/>
        <end position="257"/>
    </location>
</feature>
<evidence type="ECO:0000313" key="4">
    <source>
        <dbReference type="Proteomes" id="UP000215902"/>
    </source>
</evidence>
<feature type="region of interest" description="Disordered" evidence="2">
    <location>
        <begin position="133"/>
        <end position="156"/>
    </location>
</feature>
<evidence type="ECO:0000256" key="1">
    <source>
        <dbReference type="SAM" id="Coils"/>
    </source>
</evidence>
<dbReference type="AlphaFoldDB" id="A0A267FPT7"/>
<evidence type="ECO:0000313" key="3">
    <source>
        <dbReference type="EMBL" id="PAA75830.1"/>
    </source>
</evidence>
<evidence type="ECO:0000256" key="2">
    <source>
        <dbReference type="SAM" id="MobiDB-lite"/>
    </source>
</evidence>